<proteinExistence type="predicted"/>
<name>A0A2I8VQY4_9EURY</name>
<dbReference type="InterPro" id="IPR002559">
    <property type="entry name" value="Transposase_11"/>
</dbReference>
<accession>A0A2I8VQY4</accession>
<protein>
    <recommendedName>
        <fullName evidence="3">Transposase IS4-like domain-containing protein</fullName>
    </recommendedName>
</protein>
<dbReference type="GO" id="GO:0004803">
    <property type="term" value="F:transposase activity"/>
    <property type="evidence" value="ECO:0007669"/>
    <property type="project" value="InterPro"/>
</dbReference>
<evidence type="ECO:0000259" key="3">
    <source>
        <dbReference type="Pfam" id="PF01609"/>
    </source>
</evidence>
<feature type="transmembrane region" description="Helical" evidence="2">
    <location>
        <begin position="512"/>
        <end position="532"/>
    </location>
</feature>
<keyword evidence="2" id="KW-1133">Transmembrane helix</keyword>
<evidence type="ECO:0000256" key="2">
    <source>
        <dbReference type="SAM" id="Phobius"/>
    </source>
</evidence>
<keyword evidence="2" id="KW-0472">Membrane</keyword>
<keyword evidence="5" id="KW-1185">Reference proteome</keyword>
<keyword evidence="2" id="KW-0812">Transmembrane</keyword>
<evidence type="ECO:0000313" key="5">
    <source>
        <dbReference type="Proteomes" id="UP000236584"/>
    </source>
</evidence>
<evidence type="ECO:0000313" key="4">
    <source>
        <dbReference type="EMBL" id="AUV84328.1"/>
    </source>
</evidence>
<gene>
    <name evidence="4" type="ORF">C2R22_22500</name>
</gene>
<keyword evidence="4" id="KW-0614">Plasmid</keyword>
<dbReference type="GO" id="GO:0003677">
    <property type="term" value="F:DNA binding"/>
    <property type="evidence" value="ECO:0007669"/>
    <property type="project" value="InterPro"/>
</dbReference>
<feature type="domain" description="Transposase IS4-like" evidence="3">
    <location>
        <begin position="272"/>
        <end position="523"/>
    </location>
</feature>
<geneLocation type="plasmid" evidence="4">
    <name>unnamed2</name>
</geneLocation>
<dbReference type="Pfam" id="PF01609">
    <property type="entry name" value="DDE_Tnp_1"/>
    <property type="match status" value="1"/>
</dbReference>
<feature type="region of interest" description="Disordered" evidence="1">
    <location>
        <begin position="1"/>
        <end position="30"/>
    </location>
</feature>
<reference evidence="4 5" key="1">
    <citation type="submission" date="2018-01" db="EMBL/GenBank/DDBJ databases">
        <title>Complete genome sequence of Salinigranum rubrum GX10T, an extremely halophilic archaeon isolated from a marine solar saltern.</title>
        <authorList>
            <person name="Han S."/>
        </authorList>
    </citation>
    <scope>NUCLEOTIDE SEQUENCE [LARGE SCALE GENOMIC DNA]</scope>
    <source>
        <strain evidence="4 5">GX10</strain>
        <plasmid evidence="5">Plasmid unnamed2</plasmid>
    </source>
</reference>
<sequence length="562" mass="64004">MTDREHLHPPQELFKPEYPGGETHPSVRRDERIEPWVVATAGFLGDHKFTHDFASGRRYNAPTMMKAFVYQRIVGVESFHRLASHLNGRPKVAALLGFTEGVPSGDTFREWWQNRLGDRERDATETVIAEYFRPELADHLLSMGLPAGGSLLDVELPDQDPKDISATEKCEAIQHIRPLMYDLLSLGRADNTTFHDNWFFDFQALISRERDFAEKNIDEFHADGETAPSAPTHFNAISSREATEWMGQFEGVFETVVEVAKGAGMLNRPVEVMIDGTDLPFYPQSKDDDGNLIIPEGVVGTKKSKNTTWAYKHITISARTRGRTVKLASFTLKDRGNLTTATMYLVRRAKELLSVKRLYMDSEFLDVGLLSWLDRQDVPFIVQYRKAGKKIKQWVASLEGDAGAKSHIINPNSRDESLRVTMLAKRSSWGEEKQEDDAEQTALTDFVDSTTPDEPEPTGEWVVYVTNIEEAGDDPKTWAEIYARRWAIETNYRVVKNDFLAKTTSRKFSVRVFYWLFAVMLYNAWVLLDVFLRADHPEKAPDDRPVMPARSFAKAFYSFDPG</sequence>
<evidence type="ECO:0000256" key="1">
    <source>
        <dbReference type="SAM" id="MobiDB-lite"/>
    </source>
</evidence>
<dbReference type="EMBL" id="CP026311">
    <property type="protein sequence ID" value="AUV84328.1"/>
    <property type="molecule type" value="Genomic_DNA"/>
</dbReference>
<dbReference type="InterPro" id="IPR012337">
    <property type="entry name" value="RNaseH-like_sf"/>
</dbReference>
<dbReference type="KEGG" id="srub:C2R22_22500"/>
<dbReference type="Proteomes" id="UP000236584">
    <property type="component" value="Plasmid unnamed2"/>
</dbReference>
<dbReference type="SUPFAM" id="SSF53098">
    <property type="entry name" value="Ribonuclease H-like"/>
    <property type="match status" value="1"/>
</dbReference>
<organism evidence="4 5">
    <name type="scientific">Salinigranum rubrum</name>
    <dbReference type="NCBI Taxonomy" id="755307"/>
    <lineage>
        <taxon>Archaea</taxon>
        <taxon>Methanobacteriati</taxon>
        <taxon>Methanobacteriota</taxon>
        <taxon>Stenosarchaea group</taxon>
        <taxon>Halobacteria</taxon>
        <taxon>Halobacteriales</taxon>
        <taxon>Haloferacaceae</taxon>
        <taxon>Salinigranum</taxon>
    </lineage>
</organism>
<dbReference type="AlphaFoldDB" id="A0A2I8VQY4"/>
<dbReference type="GO" id="GO:0006313">
    <property type="term" value="P:DNA transposition"/>
    <property type="evidence" value="ECO:0007669"/>
    <property type="project" value="InterPro"/>
</dbReference>